<reference evidence="1 2" key="1">
    <citation type="submission" date="2016-12" db="EMBL/GenBank/DDBJ databases">
        <title>The genomes of Aspergillus section Nigri reveals drivers in fungal speciation.</title>
        <authorList>
            <consortium name="DOE Joint Genome Institute"/>
            <person name="Vesth T.C."/>
            <person name="Nybo J."/>
            <person name="Theobald S."/>
            <person name="Brandl J."/>
            <person name="Frisvad J.C."/>
            <person name="Nielsen K.F."/>
            <person name="Lyhne E.K."/>
            <person name="Kogle M.E."/>
            <person name="Kuo A."/>
            <person name="Riley R."/>
            <person name="Clum A."/>
            <person name="Nolan M."/>
            <person name="Lipzen A."/>
            <person name="Salamov A."/>
            <person name="Henrissat B."/>
            <person name="Wiebenga A."/>
            <person name="De Vries R.P."/>
            <person name="Grigoriev I.V."/>
            <person name="Mortensen U.H."/>
            <person name="Andersen M.R."/>
            <person name="Baker S.E."/>
        </authorList>
    </citation>
    <scope>NUCLEOTIDE SEQUENCE [LARGE SCALE GENOMIC DNA]</scope>
    <source>
        <strain evidence="1 2">IBT 23096</strain>
    </source>
</reference>
<proteinExistence type="predicted"/>
<evidence type="ECO:0000313" key="2">
    <source>
        <dbReference type="Proteomes" id="UP000234275"/>
    </source>
</evidence>
<comment type="caution">
    <text evidence="1">The sequence shown here is derived from an EMBL/GenBank/DDBJ whole genome shotgun (WGS) entry which is preliminary data.</text>
</comment>
<dbReference type="EMBL" id="MSFO01000003">
    <property type="protein sequence ID" value="PLB50348.1"/>
    <property type="molecule type" value="Genomic_DNA"/>
</dbReference>
<dbReference type="Proteomes" id="UP000234275">
    <property type="component" value="Unassembled WGS sequence"/>
</dbReference>
<name>A0A2I2GBU0_9EURO</name>
<dbReference type="Gene3D" id="3.75.10.10">
    <property type="entry name" value="L-arginine/glycine Amidinotransferase, Chain A"/>
    <property type="match status" value="1"/>
</dbReference>
<gene>
    <name evidence="1" type="ORF">P170DRAFT_435543</name>
</gene>
<dbReference type="OrthoDB" id="10264242at2759"/>
<dbReference type="SUPFAM" id="SSF55909">
    <property type="entry name" value="Pentein"/>
    <property type="match status" value="1"/>
</dbReference>
<dbReference type="STRING" id="1392250.A0A2I2GBU0"/>
<dbReference type="GeneID" id="36556661"/>
<keyword evidence="2" id="KW-1185">Reference proteome</keyword>
<protein>
    <submittedName>
        <fullName evidence="1">Uncharacterized protein</fullName>
    </submittedName>
</protein>
<dbReference type="VEuPathDB" id="FungiDB:P170DRAFT_435543"/>
<sequence length="54" mass="6003">MARCFEPLGMQCIPCPFKHINSIRGSFHCATTDLVRDDWDELGGKVSFEGSNGK</sequence>
<dbReference type="RefSeq" id="XP_024705650.1">
    <property type="nucleotide sequence ID" value="XM_024848962.1"/>
</dbReference>
<accession>A0A2I2GBU0</accession>
<organism evidence="1 2">
    <name type="scientific">Aspergillus steynii IBT 23096</name>
    <dbReference type="NCBI Taxonomy" id="1392250"/>
    <lineage>
        <taxon>Eukaryota</taxon>
        <taxon>Fungi</taxon>
        <taxon>Dikarya</taxon>
        <taxon>Ascomycota</taxon>
        <taxon>Pezizomycotina</taxon>
        <taxon>Eurotiomycetes</taxon>
        <taxon>Eurotiomycetidae</taxon>
        <taxon>Eurotiales</taxon>
        <taxon>Aspergillaceae</taxon>
        <taxon>Aspergillus</taxon>
        <taxon>Aspergillus subgen. Circumdati</taxon>
    </lineage>
</organism>
<evidence type="ECO:0000313" key="1">
    <source>
        <dbReference type="EMBL" id="PLB50348.1"/>
    </source>
</evidence>
<dbReference type="AlphaFoldDB" id="A0A2I2GBU0"/>